<dbReference type="SUPFAM" id="SSF56349">
    <property type="entry name" value="DNA breaking-rejoining enzymes"/>
    <property type="match status" value="1"/>
</dbReference>
<organism evidence="5 6">
    <name type="scientific">Flagellimonas maritima</name>
    <dbReference type="NCBI Taxonomy" id="1383885"/>
    <lineage>
        <taxon>Bacteria</taxon>
        <taxon>Pseudomonadati</taxon>
        <taxon>Bacteroidota</taxon>
        <taxon>Flavobacteriia</taxon>
        <taxon>Flavobacteriales</taxon>
        <taxon>Flavobacteriaceae</taxon>
        <taxon>Flagellimonas</taxon>
    </lineage>
</organism>
<dbReference type="GO" id="GO:0003677">
    <property type="term" value="F:DNA binding"/>
    <property type="evidence" value="ECO:0007669"/>
    <property type="project" value="UniProtKB-KW"/>
</dbReference>
<evidence type="ECO:0000256" key="3">
    <source>
        <dbReference type="ARBA" id="ARBA00023172"/>
    </source>
</evidence>
<dbReference type="OrthoDB" id="1493636at2"/>
<feature type="domain" description="Tyr recombinase" evidence="4">
    <location>
        <begin position="216"/>
        <end position="404"/>
    </location>
</feature>
<keyword evidence="6" id="KW-1185">Reference proteome</keyword>
<dbReference type="InterPro" id="IPR013762">
    <property type="entry name" value="Integrase-like_cat_sf"/>
</dbReference>
<evidence type="ECO:0000256" key="1">
    <source>
        <dbReference type="ARBA" id="ARBA00008857"/>
    </source>
</evidence>
<dbReference type="InterPro" id="IPR010998">
    <property type="entry name" value="Integrase_recombinase_N"/>
</dbReference>
<dbReference type="RefSeq" id="WP_112378277.1">
    <property type="nucleotide sequence ID" value="NZ_CP030104.1"/>
</dbReference>
<dbReference type="Gene3D" id="1.10.150.130">
    <property type="match status" value="1"/>
</dbReference>
<dbReference type="Pfam" id="PF17293">
    <property type="entry name" value="Arm-DNA-bind_5"/>
    <property type="match status" value="1"/>
</dbReference>
<accession>A0A2Z4LSN4</accession>
<evidence type="ECO:0000259" key="4">
    <source>
        <dbReference type="PROSITE" id="PS51898"/>
    </source>
</evidence>
<dbReference type="InterPro" id="IPR035386">
    <property type="entry name" value="Arm-DNA-bind_5"/>
</dbReference>
<dbReference type="PANTHER" id="PTHR30349:SF64">
    <property type="entry name" value="PROPHAGE INTEGRASE INTD-RELATED"/>
    <property type="match status" value="1"/>
</dbReference>
<dbReference type="InterPro" id="IPR025269">
    <property type="entry name" value="SAM-like_dom"/>
</dbReference>
<comment type="similarity">
    <text evidence="1">Belongs to the 'phage' integrase family.</text>
</comment>
<keyword evidence="3" id="KW-0233">DNA recombination</keyword>
<dbReference type="PANTHER" id="PTHR30349">
    <property type="entry name" value="PHAGE INTEGRASE-RELATED"/>
    <property type="match status" value="1"/>
</dbReference>
<dbReference type="PROSITE" id="PS51898">
    <property type="entry name" value="TYR_RECOMBINASE"/>
    <property type="match status" value="1"/>
</dbReference>
<dbReference type="CDD" id="cd01185">
    <property type="entry name" value="INTN1_C_like"/>
    <property type="match status" value="1"/>
</dbReference>
<protein>
    <recommendedName>
        <fullName evidence="4">Tyr recombinase domain-containing protein</fullName>
    </recommendedName>
</protein>
<evidence type="ECO:0000313" key="6">
    <source>
        <dbReference type="Proteomes" id="UP000248536"/>
    </source>
</evidence>
<evidence type="ECO:0000256" key="2">
    <source>
        <dbReference type="ARBA" id="ARBA00023125"/>
    </source>
</evidence>
<keyword evidence="2" id="KW-0238">DNA-binding</keyword>
<dbReference type="Pfam" id="PF00589">
    <property type="entry name" value="Phage_integrase"/>
    <property type="match status" value="1"/>
</dbReference>
<dbReference type="InterPro" id="IPR002104">
    <property type="entry name" value="Integrase_catalytic"/>
</dbReference>
<dbReference type="GO" id="GO:0006310">
    <property type="term" value="P:DNA recombination"/>
    <property type="evidence" value="ECO:0007669"/>
    <property type="project" value="UniProtKB-KW"/>
</dbReference>
<dbReference type="GO" id="GO:0015074">
    <property type="term" value="P:DNA integration"/>
    <property type="evidence" value="ECO:0007669"/>
    <property type="project" value="InterPro"/>
</dbReference>
<dbReference type="Proteomes" id="UP000248536">
    <property type="component" value="Chromosome"/>
</dbReference>
<dbReference type="Gene3D" id="1.10.443.10">
    <property type="entry name" value="Intergrase catalytic core"/>
    <property type="match status" value="1"/>
</dbReference>
<proteinExistence type="inferred from homology"/>
<dbReference type="InterPro" id="IPR050090">
    <property type="entry name" value="Tyrosine_recombinase_XerCD"/>
</dbReference>
<dbReference type="EMBL" id="CP030104">
    <property type="protein sequence ID" value="AWX44836.1"/>
    <property type="molecule type" value="Genomic_DNA"/>
</dbReference>
<dbReference type="KEGG" id="spon:HME9304_01841"/>
<name>A0A2Z4LSN4_9FLAO</name>
<gene>
    <name evidence="5" type="ORF">HME9304_01841</name>
</gene>
<dbReference type="AlphaFoldDB" id="A0A2Z4LSN4"/>
<evidence type="ECO:0000313" key="5">
    <source>
        <dbReference type="EMBL" id="AWX44836.1"/>
    </source>
</evidence>
<dbReference type="Pfam" id="PF13102">
    <property type="entry name" value="Phage_int_SAM_5"/>
    <property type="match status" value="1"/>
</dbReference>
<sequence>MLQVSYNLRYENINKDGLVPIRLIVSYNSCRVRKRVPDVKVLPKDWKDQRIKPNLKHECYNYHLEYNLVLDDLENKIKQLYRLSLINGKTLTNEAIKHCLEDKASILIKKDFFQSLEEFVETHKSVRAKGTIKKYNSCIAFIKAFEKSVGYGLGFESINHRFLEAFRDYAFLERSTMNNYYSKLIAFIKTFMNWSLERGYHDNLEFKKFKRNEDDIEVIYLTMKELMVLYHHVFKSKRLSNVRDIYCFGCFTGLRFSDLRKLRPSNVRGEFLSLTIQKTKMTNHVIPLNKMAKEILARYKNTIYEPLPKLSGQKFNEYIKECCQEVGLNEPITITRYIGRKRIDTTRPKYALITSHTARKTFVTNSLILGMSDKVVKNITGHKDEASFMKYVKIAEDFKANEMSRTWDKIEK</sequence>
<dbReference type="InterPro" id="IPR011010">
    <property type="entry name" value="DNA_brk_join_enz"/>
</dbReference>
<reference evidence="5 6" key="1">
    <citation type="submission" date="2018-06" db="EMBL/GenBank/DDBJ databases">
        <title>Spongiibacterium sp. HME9304 Genome sequencing and assembly.</title>
        <authorList>
            <person name="Kang H."/>
            <person name="Kim H."/>
            <person name="Joh K."/>
        </authorList>
    </citation>
    <scope>NUCLEOTIDE SEQUENCE [LARGE SCALE GENOMIC DNA]</scope>
    <source>
        <strain evidence="5 6">HME9304</strain>
    </source>
</reference>